<keyword evidence="1 3" id="KW-0807">Transducer</keyword>
<dbReference type="EMBL" id="JAJBZT010000001">
    <property type="protein sequence ID" value="MCB6182029.1"/>
    <property type="molecule type" value="Genomic_DNA"/>
</dbReference>
<dbReference type="SMART" id="SM00304">
    <property type="entry name" value="HAMP"/>
    <property type="match status" value="2"/>
</dbReference>
<dbReference type="PANTHER" id="PTHR32089">
    <property type="entry name" value="METHYL-ACCEPTING CHEMOTAXIS PROTEIN MCPB"/>
    <property type="match status" value="1"/>
</dbReference>
<dbReference type="InterPro" id="IPR003660">
    <property type="entry name" value="HAMP_dom"/>
</dbReference>
<dbReference type="Pfam" id="PF00015">
    <property type="entry name" value="MCPsignal"/>
    <property type="match status" value="1"/>
</dbReference>
<feature type="transmembrane region" description="Helical" evidence="4">
    <location>
        <begin position="186"/>
        <end position="207"/>
    </location>
</feature>
<dbReference type="PROSITE" id="PS50111">
    <property type="entry name" value="CHEMOTAXIS_TRANSDUC_2"/>
    <property type="match status" value="1"/>
</dbReference>
<evidence type="ECO:0000313" key="8">
    <source>
        <dbReference type="Proteomes" id="UP001165395"/>
    </source>
</evidence>
<keyword evidence="4" id="KW-0472">Membrane</keyword>
<dbReference type="Pfam" id="PF12729">
    <property type="entry name" value="4HB_MCP_1"/>
    <property type="match status" value="1"/>
</dbReference>
<sequence>MSISKKLLTLVITVLVVMAGIGSMTVWQVEAGKQVTAMLHEETMPELETIGNIRYEFVKLRMLAYRHLSVQDVQLKEEVEKNMGEVKASLKTHFEEYKKMAKDPEGLKRLAVTETALIQEYFPVYDKVTSLSHAGDMDGAMKYVNEVFPALGKKVESSLSDLVKYDNDRADNYVEQALQKASSAEIAVIVIIVLLVLVFAGWGIWLYKSITGPLNLMKEAISHIVSNLDFRNRIPVQSNDETGQTITAFNSLITKLQSSFREIKDHTETVAAASYQMAAAAEQVSTSSMQQSDAASAMAASMEEMAVSIQQVGDRASDANQLATESGNVAKAGETVILQTVGDINNISIVVKSAAGHIEELQAASNNISSVISVIREVADQTNLLALNAAIEAARAGEQGRGFAVVADEVRKLAERTAGATQEISKTIQSMHQTAQEAVGSMHDAVNKVDQGVTRAKEANQTIATIEESSQQTVRNVEDIASAIREQSAASNSIAQQVERIAQMTEENHAAAEETNDAAGSLHQLASELKTITAQYQV</sequence>
<dbReference type="InterPro" id="IPR004090">
    <property type="entry name" value="Chemotax_Me-accpt_rcpt"/>
</dbReference>
<evidence type="ECO:0000256" key="3">
    <source>
        <dbReference type="PROSITE-ProRule" id="PRU00284"/>
    </source>
</evidence>
<reference evidence="7" key="1">
    <citation type="submission" date="2021-10" db="EMBL/GenBank/DDBJ databases">
        <title>The complete genome sequence of Leeia sp. TBRC 13508.</title>
        <authorList>
            <person name="Charoenyingcharoen P."/>
            <person name="Yukphan P."/>
        </authorList>
    </citation>
    <scope>NUCLEOTIDE SEQUENCE</scope>
    <source>
        <strain evidence="7">TBRC 13508</strain>
    </source>
</reference>
<organism evidence="7 8">
    <name type="scientific">Leeia speluncae</name>
    <dbReference type="NCBI Taxonomy" id="2884804"/>
    <lineage>
        <taxon>Bacteria</taxon>
        <taxon>Pseudomonadati</taxon>
        <taxon>Pseudomonadota</taxon>
        <taxon>Betaproteobacteria</taxon>
        <taxon>Neisseriales</taxon>
        <taxon>Leeiaceae</taxon>
        <taxon>Leeia</taxon>
    </lineage>
</organism>
<dbReference type="PROSITE" id="PS50885">
    <property type="entry name" value="HAMP"/>
    <property type="match status" value="1"/>
</dbReference>
<comment type="caution">
    <text evidence="7">The sequence shown here is derived from an EMBL/GenBank/DDBJ whole genome shotgun (WGS) entry which is preliminary data.</text>
</comment>
<dbReference type="CDD" id="cd06225">
    <property type="entry name" value="HAMP"/>
    <property type="match status" value="1"/>
</dbReference>
<gene>
    <name evidence="7" type="ORF">LIN78_00470</name>
</gene>
<evidence type="ECO:0000256" key="4">
    <source>
        <dbReference type="SAM" id="Phobius"/>
    </source>
</evidence>
<evidence type="ECO:0000256" key="1">
    <source>
        <dbReference type="ARBA" id="ARBA00023224"/>
    </source>
</evidence>
<feature type="domain" description="Methyl-accepting transducer" evidence="5">
    <location>
        <begin position="266"/>
        <end position="502"/>
    </location>
</feature>
<keyword evidence="8" id="KW-1185">Reference proteome</keyword>
<dbReference type="Gene3D" id="1.10.287.950">
    <property type="entry name" value="Methyl-accepting chemotaxis protein"/>
    <property type="match status" value="1"/>
</dbReference>
<keyword evidence="4" id="KW-1133">Transmembrane helix</keyword>
<evidence type="ECO:0000259" key="6">
    <source>
        <dbReference type="PROSITE" id="PS50885"/>
    </source>
</evidence>
<dbReference type="SUPFAM" id="SSF58104">
    <property type="entry name" value="Methyl-accepting chemotaxis protein (MCP) signaling domain"/>
    <property type="match status" value="1"/>
</dbReference>
<dbReference type="Proteomes" id="UP001165395">
    <property type="component" value="Unassembled WGS sequence"/>
</dbReference>
<protein>
    <submittedName>
        <fullName evidence="7">Methyl-accepting chemotaxis protein</fullName>
    </submittedName>
</protein>
<evidence type="ECO:0000259" key="5">
    <source>
        <dbReference type="PROSITE" id="PS50111"/>
    </source>
</evidence>
<dbReference type="RefSeq" id="WP_227177402.1">
    <property type="nucleotide sequence ID" value="NZ_JAJBZT010000001.1"/>
</dbReference>
<dbReference type="SMART" id="SM00283">
    <property type="entry name" value="MA"/>
    <property type="match status" value="1"/>
</dbReference>
<accession>A0ABS8D1G7</accession>
<comment type="similarity">
    <text evidence="2">Belongs to the methyl-accepting chemotaxis (MCP) protein family.</text>
</comment>
<name>A0ABS8D1G7_9NEIS</name>
<keyword evidence="4" id="KW-0812">Transmembrane</keyword>
<dbReference type="PRINTS" id="PR00260">
    <property type="entry name" value="CHEMTRNSDUCR"/>
</dbReference>
<dbReference type="Pfam" id="PF00672">
    <property type="entry name" value="HAMP"/>
    <property type="match status" value="1"/>
</dbReference>
<dbReference type="PANTHER" id="PTHR32089:SF112">
    <property type="entry name" value="LYSOZYME-LIKE PROTEIN-RELATED"/>
    <property type="match status" value="1"/>
</dbReference>
<dbReference type="InterPro" id="IPR024478">
    <property type="entry name" value="HlyB_4HB_MCP"/>
</dbReference>
<evidence type="ECO:0000256" key="2">
    <source>
        <dbReference type="ARBA" id="ARBA00029447"/>
    </source>
</evidence>
<feature type="domain" description="HAMP" evidence="6">
    <location>
        <begin position="208"/>
        <end position="261"/>
    </location>
</feature>
<evidence type="ECO:0000313" key="7">
    <source>
        <dbReference type="EMBL" id="MCB6182029.1"/>
    </source>
</evidence>
<dbReference type="CDD" id="cd11386">
    <property type="entry name" value="MCP_signal"/>
    <property type="match status" value="1"/>
</dbReference>
<proteinExistence type="inferred from homology"/>
<dbReference type="InterPro" id="IPR004089">
    <property type="entry name" value="MCPsignal_dom"/>
</dbReference>